<evidence type="ECO:0000313" key="1">
    <source>
        <dbReference type="EMBL" id="QCQ84924.1"/>
    </source>
</evidence>
<dbReference type="EMBL" id="MK249191">
    <property type="protein sequence ID" value="QCQ84924.1"/>
    <property type="molecule type" value="Genomic_DNA"/>
</dbReference>
<proteinExistence type="predicted"/>
<dbReference type="Proteomes" id="UP000323064">
    <property type="component" value="Segment"/>
</dbReference>
<reference evidence="1" key="1">
    <citation type="submission" date="2018-12" db="EMBL/GenBank/DDBJ databases">
        <title>Singled stranded DNA viruses identified in blackflies (Austrosimulium ungulatum) sampled in New Zealand.</title>
        <authorList>
            <person name="Kraberger S."/>
            <person name="Fontenele R.S."/>
            <person name="Schmidlin K."/>
            <person name="Walters M."/>
            <person name="Varsani A."/>
        </authorList>
    </citation>
    <scope>NUCLEOTIDE SEQUENCE [LARGE SCALE GENOMIC DNA]</scope>
    <source>
        <strain evidence="1">125</strain>
    </source>
</reference>
<sequence>MKTLLKFLLRNDQKILALYNIATRSNTRELILFLVDWSTELIREDAKNNQELINKIEVAYQDASAQEARKNLTQEEIQRLVN</sequence>
<organism evidence="1">
    <name type="scientific">Blackfly microvirus SF02</name>
    <dbReference type="NCBI Taxonomy" id="2576452"/>
    <lineage>
        <taxon>Viruses</taxon>
        <taxon>Monodnaviria</taxon>
        <taxon>Sangervirae</taxon>
        <taxon>Phixviricota</taxon>
        <taxon>Malgrandaviricetes</taxon>
        <taxon>Petitvirales</taxon>
        <taxon>Microviridae</taxon>
        <taxon>Microvirus</taxon>
    </lineage>
</organism>
<name>A0A4P8PTW3_9VIRU</name>
<accession>A0A4P8PTW3</accession>
<protein>
    <submittedName>
        <fullName evidence="1">Uncharacterized protein</fullName>
    </submittedName>
</protein>